<feature type="domain" description="Protein kinase" evidence="1">
    <location>
        <begin position="1"/>
        <end position="230"/>
    </location>
</feature>
<dbReference type="GO" id="GO:0004672">
    <property type="term" value="F:protein kinase activity"/>
    <property type="evidence" value="ECO:0007669"/>
    <property type="project" value="InterPro"/>
</dbReference>
<dbReference type="OrthoDB" id="4062651at2759"/>
<dbReference type="InterPro" id="IPR053083">
    <property type="entry name" value="TF_kinase-domain_protein"/>
</dbReference>
<evidence type="ECO:0000259" key="1">
    <source>
        <dbReference type="PROSITE" id="PS50011"/>
    </source>
</evidence>
<dbReference type="EMBL" id="JAPEIS010000015">
    <property type="protein sequence ID" value="KAJ8059043.1"/>
    <property type="molecule type" value="Genomic_DNA"/>
</dbReference>
<name>A0A9X0DFQ1_9HELO</name>
<dbReference type="SMART" id="SM00220">
    <property type="entry name" value="S_TKc"/>
    <property type="match status" value="1"/>
</dbReference>
<dbReference type="PANTHER" id="PTHR44305:SF24">
    <property type="entry name" value="TYROSINE-PROTEIN KINASE C03B1.5-RELATED"/>
    <property type="match status" value="1"/>
</dbReference>
<dbReference type="AlphaFoldDB" id="A0A9X0DFQ1"/>
<proteinExistence type="predicted"/>
<dbReference type="PANTHER" id="PTHR44305">
    <property type="entry name" value="SI:DKEY-192D15.2-RELATED"/>
    <property type="match status" value="1"/>
</dbReference>
<dbReference type="PROSITE" id="PS00108">
    <property type="entry name" value="PROTEIN_KINASE_ST"/>
    <property type="match status" value="1"/>
</dbReference>
<keyword evidence="3" id="KW-1185">Reference proteome</keyword>
<dbReference type="InterPro" id="IPR000719">
    <property type="entry name" value="Prot_kinase_dom"/>
</dbReference>
<evidence type="ECO:0000313" key="2">
    <source>
        <dbReference type="EMBL" id="KAJ8059043.1"/>
    </source>
</evidence>
<dbReference type="Proteomes" id="UP001152300">
    <property type="component" value="Unassembled WGS sequence"/>
</dbReference>
<dbReference type="InterPro" id="IPR011009">
    <property type="entry name" value="Kinase-like_dom_sf"/>
</dbReference>
<comment type="caution">
    <text evidence="2">The sequence shown here is derived from an EMBL/GenBank/DDBJ whole genome shotgun (WGS) entry which is preliminary data.</text>
</comment>
<dbReference type="Pfam" id="PF00069">
    <property type="entry name" value="Pkinase"/>
    <property type="match status" value="1"/>
</dbReference>
<dbReference type="InterPro" id="IPR008271">
    <property type="entry name" value="Ser/Thr_kinase_AS"/>
</dbReference>
<reference evidence="2" key="1">
    <citation type="submission" date="2022-11" db="EMBL/GenBank/DDBJ databases">
        <title>Genome Resource of Sclerotinia nivalis Strain SnTB1, a Plant Pathogen Isolated from American Ginseng.</title>
        <authorList>
            <person name="Fan S."/>
        </authorList>
    </citation>
    <scope>NUCLEOTIDE SEQUENCE</scope>
    <source>
        <strain evidence="2">SnTB1</strain>
    </source>
</reference>
<dbReference type="Gene3D" id="1.10.510.10">
    <property type="entry name" value="Transferase(Phosphotransferase) domain 1"/>
    <property type="match status" value="1"/>
</dbReference>
<protein>
    <recommendedName>
        <fullName evidence="1">Protein kinase domain-containing protein</fullName>
    </recommendedName>
</protein>
<gene>
    <name evidence="2" type="ORF">OCU04_012023</name>
</gene>
<sequence length="346" mass="39054">MLKNKRGTDWTVRKNGIVLEEKVIWNIFECLARACIMLENGSESLDAGNGQDWIPVCHLDLKPANILIGNKDDRHDDIGIFKMGDFGLSAHVPHNSKDPRWLKHVTSQLTLGWGTPEQFFPQMKNRSYSTPANIFGVAAIVYYLMTKQQVKIGQGMAYVGFPSLDSDNNIMPQVPVLTCGRDLLDNPMIKNSGIYSKSLIRTLLQCLAYYPNERMTARQLLDICIKGRFLFGNMLEEYTYEDSQPATNHWPERTATSTGIPRNEDLKEHLKYYPTRELIAAEEEREERFLASFWVTPTRQIAPSASVFVNPFGSAGDLSFNSGTSAPPFSFGHQPSSSQFNNSNLF</sequence>
<dbReference type="PROSITE" id="PS50011">
    <property type="entry name" value="PROTEIN_KINASE_DOM"/>
    <property type="match status" value="1"/>
</dbReference>
<evidence type="ECO:0000313" key="3">
    <source>
        <dbReference type="Proteomes" id="UP001152300"/>
    </source>
</evidence>
<organism evidence="2 3">
    <name type="scientific">Sclerotinia nivalis</name>
    <dbReference type="NCBI Taxonomy" id="352851"/>
    <lineage>
        <taxon>Eukaryota</taxon>
        <taxon>Fungi</taxon>
        <taxon>Dikarya</taxon>
        <taxon>Ascomycota</taxon>
        <taxon>Pezizomycotina</taxon>
        <taxon>Leotiomycetes</taxon>
        <taxon>Helotiales</taxon>
        <taxon>Sclerotiniaceae</taxon>
        <taxon>Sclerotinia</taxon>
    </lineage>
</organism>
<dbReference type="SUPFAM" id="SSF56112">
    <property type="entry name" value="Protein kinase-like (PK-like)"/>
    <property type="match status" value="1"/>
</dbReference>
<accession>A0A9X0DFQ1</accession>
<dbReference type="GO" id="GO:0005524">
    <property type="term" value="F:ATP binding"/>
    <property type="evidence" value="ECO:0007669"/>
    <property type="project" value="InterPro"/>
</dbReference>